<feature type="transmembrane region" description="Helical" evidence="19">
    <location>
        <begin position="199"/>
        <end position="224"/>
    </location>
</feature>
<comment type="function">
    <text evidence="13">An odorant receptor which affects chemotaxis to the volatile odorant diacetyl. Specifies AWA neuronal cell fate via the odr-7 pathway.</text>
</comment>
<dbReference type="FunFam" id="1.20.1070.10:FF:000128">
    <property type="entry name" value="Seven TM Receptor"/>
    <property type="match status" value="2"/>
</dbReference>
<proteinExistence type="inferred from homology"/>
<keyword evidence="6" id="KW-0552">Olfaction</keyword>
<comment type="caution">
    <text evidence="20">The sequence shown here is derived from an EMBL/GenBank/DDBJ whole genome shotgun (WGS) entry which is preliminary data.</text>
</comment>
<evidence type="ECO:0000313" key="20">
    <source>
        <dbReference type="EMBL" id="KAF1758847.1"/>
    </source>
</evidence>
<evidence type="ECO:0000256" key="3">
    <source>
        <dbReference type="ARBA" id="ARBA00022500"/>
    </source>
</evidence>
<dbReference type="GO" id="GO:0038022">
    <property type="term" value="F:G protein-coupled olfactory receptor activity"/>
    <property type="evidence" value="ECO:0007669"/>
    <property type="project" value="TreeGrafter"/>
</dbReference>
<evidence type="ECO:0000256" key="7">
    <source>
        <dbReference type="ARBA" id="ARBA00022989"/>
    </source>
</evidence>
<keyword evidence="5 19" id="KW-0812">Transmembrane</keyword>
<keyword evidence="11" id="KW-0325">Glycoprotein</keyword>
<evidence type="ECO:0000256" key="1">
    <source>
        <dbReference type="ARBA" id="ARBA00004272"/>
    </source>
</evidence>
<evidence type="ECO:0000256" key="13">
    <source>
        <dbReference type="ARBA" id="ARBA00054965"/>
    </source>
</evidence>
<feature type="transmembrane region" description="Helical" evidence="19">
    <location>
        <begin position="459"/>
        <end position="484"/>
    </location>
</feature>
<keyword evidence="12" id="KW-0966">Cell projection</keyword>
<dbReference type="GO" id="GO:0006935">
    <property type="term" value="P:chemotaxis"/>
    <property type="evidence" value="ECO:0007669"/>
    <property type="project" value="UniProtKB-KW"/>
</dbReference>
<dbReference type="InterPro" id="IPR019428">
    <property type="entry name" value="7TM_GPCR_serpentine_rcpt_Str"/>
</dbReference>
<evidence type="ECO:0000256" key="9">
    <source>
        <dbReference type="ARBA" id="ARBA00023136"/>
    </source>
</evidence>
<dbReference type="Gene3D" id="1.20.1070.10">
    <property type="entry name" value="Rhodopsin 7-helix transmembrane proteins"/>
    <property type="match status" value="2"/>
</dbReference>
<feature type="transmembrane region" description="Helical" evidence="19">
    <location>
        <begin position="324"/>
        <end position="340"/>
    </location>
</feature>
<evidence type="ECO:0000256" key="15">
    <source>
        <dbReference type="ARBA" id="ARBA00064300"/>
    </source>
</evidence>
<feature type="transmembrane region" description="Helical" evidence="19">
    <location>
        <begin position="282"/>
        <end position="303"/>
    </location>
</feature>
<organism evidence="20 21">
    <name type="scientific">Caenorhabditis remanei</name>
    <name type="common">Caenorhabditis vulgaris</name>
    <dbReference type="NCBI Taxonomy" id="31234"/>
    <lineage>
        <taxon>Eukaryota</taxon>
        <taxon>Metazoa</taxon>
        <taxon>Ecdysozoa</taxon>
        <taxon>Nematoda</taxon>
        <taxon>Chromadorea</taxon>
        <taxon>Rhabditida</taxon>
        <taxon>Rhabditina</taxon>
        <taxon>Rhabditomorpha</taxon>
        <taxon>Rhabditoidea</taxon>
        <taxon>Rhabditidae</taxon>
        <taxon>Peloderinae</taxon>
        <taxon>Caenorhabditis</taxon>
    </lineage>
</organism>
<accession>A0A6A5GUI8</accession>
<dbReference type="SUPFAM" id="SSF81321">
    <property type="entry name" value="Family A G protein-coupled receptor-like"/>
    <property type="match status" value="2"/>
</dbReference>
<name>A0A6A5GUI8_CAERE</name>
<dbReference type="GO" id="GO:0060170">
    <property type="term" value="C:ciliary membrane"/>
    <property type="evidence" value="ECO:0007669"/>
    <property type="project" value="UniProtKB-SubCell"/>
</dbReference>
<keyword evidence="2" id="KW-1003">Cell membrane</keyword>
<evidence type="ECO:0000256" key="12">
    <source>
        <dbReference type="ARBA" id="ARBA00023273"/>
    </source>
</evidence>
<dbReference type="PANTHER" id="PTHR22943">
    <property type="entry name" value="7-TRANSMEMBRANE DOMAIN RECEPTOR C.ELEGANS"/>
    <property type="match status" value="1"/>
</dbReference>
<keyword evidence="3" id="KW-0145">Chemotaxis</keyword>
<keyword evidence="9 19" id="KW-0472">Membrane</keyword>
<dbReference type="GeneID" id="9817529"/>
<evidence type="ECO:0000313" key="21">
    <source>
        <dbReference type="Proteomes" id="UP000483820"/>
    </source>
</evidence>
<dbReference type="CTD" id="9817529"/>
<dbReference type="KEGG" id="crq:GCK72_015307"/>
<evidence type="ECO:0000256" key="4">
    <source>
        <dbReference type="ARBA" id="ARBA00022606"/>
    </source>
</evidence>
<keyword evidence="4" id="KW-0716">Sensory transduction</keyword>
<dbReference type="EMBL" id="WUAV01000004">
    <property type="protein sequence ID" value="KAF1758847.1"/>
    <property type="molecule type" value="Genomic_DNA"/>
</dbReference>
<evidence type="ECO:0000256" key="14">
    <source>
        <dbReference type="ARBA" id="ARBA00061678"/>
    </source>
</evidence>
<feature type="transmembrane region" description="Helical" evidence="19">
    <location>
        <begin position="346"/>
        <end position="370"/>
    </location>
</feature>
<feature type="transmembrane region" description="Helical" evidence="19">
    <location>
        <begin position="245"/>
        <end position="270"/>
    </location>
</feature>
<reference evidence="20 21" key="1">
    <citation type="submission" date="2019-12" db="EMBL/GenBank/DDBJ databases">
        <title>Chromosome-level assembly of the Caenorhabditis remanei genome.</title>
        <authorList>
            <person name="Teterina A.A."/>
            <person name="Willis J.H."/>
            <person name="Phillips P.C."/>
        </authorList>
    </citation>
    <scope>NUCLEOTIDE SEQUENCE [LARGE SCALE GENOMIC DNA]</scope>
    <source>
        <strain evidence="20 21">PX506</strain>
        <tissue evidence="20">Whole organism</tissue>
    </source>
</reference>
<keyword evidence="7 19" id="KW-1133">Transmembrane helix</keyword>
<evidence type="ECO:0000256" key="6">
    <source>
        <dbReference type="ARBA" id="ARBA00022725"/>
    </source>
</evidence>
<feature type="transmembrane region" description="Helical" evidence="19">
    <location>
        <begin position="131"/>
        <end position="153"/>
    </location>
</feature>
<comment type="subunit">
    <text evidence="15">Interacts with odr-4.</text>
</comment>
<evidence type="ECO:0000256" key="5">
    <source>
        <dbReference type="ARBA" id="ARBA00022692"/>
    </source>
</evidence>
<comment type="similarity">
    <text evidence="14">Belongs to the nematode receptor-like protein str family.</text>
</comment>
<feature type="transmembrane region" description="Helical" evidence="19">
    <location>
        <begin position="6"/>
        <end position="29"/>
    </location>
</feature>
<keyword evidence="8" id="KW-0969">Cilium</keyword>
<evidence type="ECO:0000256" key="19">
    <source>
        <dbReference type="SAM" id="Phobius"/>
    </source>
</evidence>
<feature type="transmembrane region" description="Helical" evidence="19">
    <location>
        <begin position="505"/>
        <end position="530"/>
    </location>
</feature>
<dbReference type="AlphaFoldDB" id="A0A6A5GUI8"/>
<dbReference type="Pfam" id="PF10326">
    <property type="entry name" value="7TM_GPCR_Str"/>
    <property type="match status" value="2"/>
</dbReference>
<evidence type="ECO:0000256" key="2">
    <source>
        <dbReference type="ARBA" id="ARBA00022475"/>
    </source>
</evidence>
<dbReference type="RefSeq" id="XP_053585539.1">
    <property type="nucleotide sequence ID" value="XM_053730767.1"/>
</dbReference>
<evidence type="ECO:0000256" key="11">
    <source>
        <dbReference type="ARBA" id="ARBA00023180"/>
    </source>
</evidence>
<dbReference type="GO" id="GO:0042048">
    <property type="term" value="P:olfactory behavior"/>
    <property type="evidence" value="ECO:0007669"/>
    <property type="project" value="TreeGrafter"/>
</dbReference>
<evidence type="ECO:0000256" key="8">
    <source>
        <dbReference type="ARBA" id="ARBA00023069"/>
    </source>
</evidence>
<feature type="transmembrane region" description="Helical" evidence="19">
    <location>
        <begin position="390"/>
        <end position="412"/>
    </location>
</feature>
<dbReference type="Proteomes" id="UP000483820">
    <property type="component" value="Chromosome IV"/>
</dbReference>
<feature type="transmembrane region" description="Helical" evidence="19">
    <location>
        <begin position="542"/>
        <end position="563"/>
    </location>
</feature>
<feature type="transmembrane region" description="Helical" evidence="19">
    <location>
        <begin position="41"/>
        <end position="64"/>
    </location>
</feature>
<feature type="transmembrane region" description="Helical" evidence="19">
    <location>
        <begin position="84"/>
        <end position="111"/>
    </location>
</feature>
<comment type="subcellular location">
    <subcellularLocation>
        <location evidence="1">Cell projection</location>
        <location evidence="1">Cilium membrane</location>
        <topology evidence="1">Multi-pass membrane protein</topology>
    </subcellularLocation>
</comment>
<dbReference type="PANTHER" id="PTHR22943:SF41">
    <property type="entry name" value="SEVEN TM RECEPTOR"/>
    <property type="match status" value="1"/>
</dbReference>
<evidence type="ECO:0000256" key="18">
    <source>
        <dbReference type="ARBA" id="ARBA00082489"/>
    </source>
</evidence>
<keyword evidence="10" id="KW-0675">Receptor</keyword>
<protein>
    <recommendedName>
        <fullName evidence="16">Serpentine receptor class r-10</fullName>
    </recommendedName>
    <alternativeName>
        <fullName evidence="17">Odorant response abnormal protein 10</fullName>
    </alternativeName>
    <alternativeName>
        <fullName evidence="18">Olfactory receptor 10</fullName>
    </alternativeName>
</protein>
<evidence type="ECO:0000256" key="16">
    <source>
        <dbReference type="ARBA" id="ARBA00067967"/>
    </source>
</evidence>
<sequence length="597" mass="69108">MTVSKYVPIGQHICFLIAILANSLLLYLIKIRAGTAFGRYRIMMICFSVYSVFYATVETLTLPVMHIHGSGILFYVNSFLKNDLLWGVVITIAYCACFAFCISTLATHFVFRYIAVCKSTKLYYFDGYKLYLWFLPPLVMFGAWATTIIFIYVPNPETRDFFRNMTREVYEENIDQIAYVGPVYYTWENGKRQFRLPDLLGSLVICNIIGLSFTTCIICAYKTYKKLNDFSTQMSNRTRALNKQLFWTLGLQTLLPCFTQYMPVGLLFILPLFEIEVGKVGNIVGVTCCLYPAMDPLIAIFMIDRFRNCVFRKDNQSKTRSGRVLHIQGSGILFYVNSVLKENVKWGVVIITLYCGSFAFCISTLATHFIYRYIAVCRSIKLYYFDGYKLYLWFIPPLFLFSVWATAIQFIYVPNPETRDFFRNMTREVYEENIDQIAYVGPVYYTWENGKRQFRLPDLLGGLLICNIIGLSFTTCIICAYKTYKKLNDFSTQMSNRTRALNKQLFWTLGLQTLLPCFTQYMPVGLLFILPLFEIEVGKVGNIVGVTCCLYPAMDPFIAMFMIDRFRNWLFRKESPSAARSGAKVYAHTFDRHSSNK</sequence>
<evidence type="ECO:0000256" key="17">
    <source>
        <dbReference type="ARBA" id="ARBA00078653"/>
    </source>
</evidence>
<evidence type="ECO:0000256" key="10">
    <source>
        <dbReference type="ARBA" id="ARBA00023170"/>
    </source>
</evidence>
<gene>
    <name evidence="20" type="ORF">GCK72_015307</name>
</gene>